<dbReference type="GO" id="GO:0005884">
    <property type="term" value="C:actin filament"/>
    <property type="evidence" value="ECO:0007669"/>
    <property type="project" value="TreeGrafter"/>
</dbReference>
<dbReference type="Gene3D" id="3.40.20.10">
    <property type="entry name" value="Severin"/>
    <property type="match status" value="1"/>
</dbReference>
<feature type="domain" description="ADF-H" evidence="5">
    <location>
        <begin position="6"/>
        <end position="136"/>
    </location>
</feature>
<evidence type="ECO:0000256" key="1">
    <source>
        <dbReference type="ARBA" id="ARBA00022443"/>
    </source>
</evidence>
<reference evidence="6 7" key="1">
    <citation type="journal article" date="2018" name="New Phytol.">
        <title>Phylogenomics of Endogonaceae and evolution of mycorrhizas within Mucoromycota.</title>
        <authorList>
            <person name="Chang Y."/>
            <person name="Desiro A."/>
            <person name="Na H."/>
            <person name="Sandor L."/>
            <person name="Lipzen A."/>
            <person name="Clum A."/>
            <person name="Barry K."/>
            <person name="Grigoriev I.V."/>
            <person name="Martin F.M."/>
            <person name="Stajich J.E."/>
            <person name="Smith M.E."/>
            <person name="Bonito G."/>
            <person name="Spatafora J.W."/>
        </authorList>
    </citation>
    <scope>NUCLEOTIDE SEQUENCE [LARGE SCALE GENOMIC DNA]</scope>
    <source>
        <strain evidence="6 7">GMNB39</strain>
    </source>
</reference>
<evidence type="ECO:0000256" key="2">
    <source>
        <dbReference type="PROSITE-ProRule" id="PRU00192"/>
    </source>
</evidence>
<organism evidence="6 7">
    <name type="scientific">Jimgerdemannia flammicorona</name>
    <dbReference type="NCBI Taxonomy" id="994334"/>
    <lineage>
        <taxon>Eukaryota</taxon>
        <taxon>Fungi</taxon>
        <taxon>Fungi incertae sedis</taxon>
        <taxon>Mucoromycota</taxon>
        <taxon>Mucoromycotina</taxon>
        <taxon>Endogonomycetes</taxon>
        <taxon>Endogonales</taxon>
        <taxon>Endogonaceae</taxon>
        <taxon>Jimgerdemannia</taxon>
    </lineage>
</organism>
<dbReference type="OrthoDB" id="5971719at2759"/>
<protein>
    <recommendedName>
        <fullName evidence="8">ADF-H domain-containing protein</fullName>
    </recommendedName>
</protein>
<evidence type="ECO:0000256" key="3">
    <source>
        <dbReference type="SAM" id="MobiDB-lite"/>
    </source>
</evidence>
<dbReference type="EMBL" id="RBNI01004918">
    <property type="protein sequence ID" value="RUP47134.1"/>
    <property type="molecule type" value="Genomic_DNA"/>
</dbReference>
<evidence type="ECO:0008006" key="8">
    <source>
        <dbReference type="Google" id="ProtNLM"/>
    </source>
</evidence>
<dbReference type="Pfam" id="PF00241">
    <property type="entry name" value="Cofilin_ADF"/>
    <property type="match status" value="1"/>
</dbReference>
<accession>A0A433D8E3</accession>
<evidence type="ECO:0000313" key="7">
    <source>
        <dbReference type="Proteomes" id="UP000268093"/>
    </source>
</evidence>
<dbReference type="Pfam" id="PF00018">
    <property type="entry name" value="SH3_1"/>
    <property type="match status" value="1"/>
</dbReference>
<dbReference type="GO" id="GO:0030864">
    <property type="term" value="C:cortical actin cytoskeleton"/>
    <property type="evidence" value="ECO:0007669"/>
    <property type="project" value="TreeGrafter"/>
</dbReference>
<dbReference type="SUPFAM" id="SSF50044">
    <property type="entry name" value="SH3-domain"/>
    <property type="match status" value="2"/>
</dbReference>
<dbReference type="PANTHER" id="PTHR10829">
    <property type="entry name" value="CORTACTIN AND DREBRIN"/>
    <property type="match status" value="1"/>
</dbReference>
<dbReference type="SUPFAM" id="SSF55753">
    <property type="entry name" value="Actin depolymerizing proteins"/>
    <property type="match status" value="1"/>
</dbReference>
<dbReference type="Gene3D" id="2.30.30.40">
    <property type="entry name" value="SH3 Domains"/>
    <property type="match status" value="2"/>
</dbReference>
<dbReference type="InterPro" id="IPR029006">
    <property type="entry name" value="ADF-H/Gelsolin-like_dom_sf"/>
</dbReference>
<evidence type="ECO:0000259" key="4">
    <source>
        <dbReference type="PROSITE" id="PS50002"/>
    </source>
</evidence>
<sequence length="643" mass="73581">MSLRVNFSTHSKTIQDTYRAVLNGDEAVNWVVYGYDKGTNDLKVLAQGDDGLEGLTEEFSDGKIQYAFTRVIDPNTELPKFVFISWCGSGVPESRKGLFNSHLDDVSKILKADVEPSYIMKRVNESSGSKYSIHKEAPKPMEKPTPVNSVYKKTEIPNIAAMQRAAMQKEPAPAPVVCHVLYLPAQYLVSFSPSLTSIYRISFLSKSMQNSVYKKTEIPNIAAIQRAAQKEFAPDPVTSYKTEIPDIAAMQRATQRESAPAPVNSVYQRVVTAPKPLASRWGAQQQQHEQEEKERVEREATERATREREERERDQRSRVNQDRQREEQEATEAKRRDAAAREQARVEAERAQHRDAEDREKAKREAELARREAEQAQRQREEEEEEAQKRWQIEEKEQAQRQREREEEEAQRRRQNEESEKHKRMQEESMAEKARIEQEQSEREWEEQERLRLEEEQEGLRARLDATAEHAATVAEHAAEALVEPKHTLGVQTALVLFAYDAAEANEMTLFEGEVISSIEQVDDGWWTAVSEDGTRSGLFPANYVQLLEFEESQQSQSKQVALIAEEELAVPATDMEDQGNVALALYDYIAAEENEITFHEGDLITQIEFASDDWWQGTAPNGAIGLFPCKRTVGSSFWRMEH</sequence>
<comment type="caution">
    <text evidence="6">The sequence shown here is derived from an EMBL/GenBank/DDBJ whole genome shotgun (WGS) entry which is preliminary data.</text>
</comment>
<dbReference type="InterPro" id="IPR001452">
    <property type="entry name" value="SH3_domain"/>
</dbReference>
<dbReference type="Proteomes" id="UP000268093">
    <property type="component" value="Unassembled WGS sequence"/>
</dbReference>
<feature type="compositionally biased region" description="Basic and acidic residues" evidence="3">
    <location>
        <begin position="288"/>
        <end position="451"/>
    </location>
</feature>
<dbReference type="Pfam" id="PF14604">
    <property type="entry name" value="SH3_9"/>
    <property type="match status" value="1"/>
</dbReference>
<dbReference type="PRINTS" id="PR00499">
    <property type="entry name" value="P67PHOX"/>
</dbReference>
<gene>
    <name evidence="6" type="ORF">BC936DRAFT_146095</name>
</gene>
<dbReference type="CDD" id="cd11281">
    <property type="entry name" value="ADF_drebrin_like"/>
    <property type="match status" value="1"/>
</dbReference>
<dbReference type="GO" id="GO:0051015">
    <property type="term" value="F:actin filament binding"/>
    <property type="evidence" value="ECO:0007669"/>
    <property type="project" value="TreeGrafter"/>
</dbReference>
<name>A0A433D8E3_9FUNG</name>
<feature type="domain" description="SH3" evidence="4">
    <location>
        <begin position="489"/>
        <end position="550"/>
    </location>
</feature>
<keyword evidence="7" id="KW-1185">Reference proteome</keyword>
<dbReference type="GO" id="GO:0030833">
    <property type="term" value="P:regulation of actin filament polymerization"/>
    <property type="evidence" value="ECO:0007669"/>
    <property type="project" value="TreeGrafter"/>
</dbReference>
<dbReference type="PANTHER" id="PTHR10829:SF25">
    <property type="entry name" value="DREBRIN-LIKE PROTEIN"/>
    <property type="match status" value="1"/>
</dbReference>
<dbReference type="InterPro" id="IPR002108">
    <property type="entry name" value="ADF-H"/>
</dbReference>
<evidence type="ECO:0000259" key="5">
    <source>
        <dbReference type="PROSITE" id="PS51263"/>
    </source>
</evidence>
<dbReference type="InterPro" id="IPR036028">
    <property type="entry name" value="SH3-like_dom_sf"/>
</dbReference>
<proteinExistence type="predicted"/>
<keyword evidence="1 2" id="KW-0728">SH3 domain</keyword>
<feature type="domain" description="SH3" evidence="4">
    <location>
        <begin position="578"/>
        <end position="638"/>
    </location>
</feature>
<dbReference type="PROSITE" id="PS50002">
    <property type="entry name" value="SH3"/>
    <property type="match status" value="2"/>
</dbReference>
<dbReference type="PROSITE" id="PS51263">
    <property type="entry name" value="ADF_H"/>
    <property type="match status" value="1"/>
</dbReference>
<dbReference type="AlphaFoldDB" id="A0A433D8E3"/>
<evidence type="ECO:0000313" key="6">
    <source>
        <dbReference type="EMBL" id="RUP47134.1"/>
    </source>
</evidence>
<dbReference type="SMART" id="SM00326">
    <property type="entry name" value="SH3"/>
    <property type="match status" value="2"/>
</dbReference>
<dbReference type="GO" id="GO:0030427">
    <property type="term" value="C:site of polarized growth"/>
    <property type="evidence" value="ECO:0007669"/>
    <property type="project" value="TreeGrafter"/>
</dbReference>
<feature type="region of interest" description="Disordered" evidence="3">
    <location>
        <begin position="279"/>
        <end position="451"/>
    </location>
</feature>
<dbReference type="SMART" id="SM00102">
    <property type="entry name" value="ADF"/>
    <property type="match status" value="1"/>
</dbReference>